<evidence type="ECO:0000256" key="4">
    <source>
        <dbReference type="ARBA" id="ARBA00022741"/>
    </source>
</evidence>
<name>A0A7C3Z1J5_UNCW3</name>
<comment type="caution">
    <text evidence="8">The sequence shown here is derived from an EMBL/GenBank/DDBJ whole genome shotgun (WGS) entry which is preliminary data.</text>
</comment>
<dbReference type="AlphaFoldDB" id="A0A7C3Z1J5"/>
<organism evidence="8">
    <name type="scientific">candidate division WOR-3 bacterium</name>
    <dbReference type="NCBI Taxonomy" id="2052148"/>
    <lineage>
        <taxon>Bacteria</taxon>
        <taxon>Bacteria division WOR-3</taxon>
    </lineage>
</organism>
<dbReference type="Gene3D" id="3.40.50.300">
    <property type="entry name" value="P-loop containing nucleotide triphosphate hydrolases"/>
    <property type="match status" value="1"/>
</dbReference>
<dbReference type="FunFam" id="3.40.50.300:FF:000013">
    <property type="entry name" value="PhoH family ATPase"/>
    <property type="match status" value="1"/>
</dbReference>
<dbReference type="SUPFAM" id="SSF52540">
    <property type="entry name" value="P-loop containing nucleoside triphosphate hydrolases"/>
    <property type="match status" value="1"/>
</dbReference>
<keyword evidence="3" id="KW-0963">Cytoplasm</keyword>
<dbReference type="GO" id="GO:0005524">
    <property type="term" value="F:ATP binding"/>
    <property type="evidence" value="ECO:0007669"/>
    <property type="project" value="UniProtKB-KW"/>
</dbReference>
<gene>
    <name evidence="8" type="ORF">ENX07_03095</name>
</gene>
<dbReference type="InterPro" id="IPR027417">
    <property type="entry name" value="P-loop_NTPase"/>
</dbReference>
<reference evidence="8" key="1">
    <citation type="journal article" date="2020" name="mSystems">
        <title>Genome- and Community-Level Interaction Insights into Carbon Utilization and Element Cycling Functions of Hydrothermarchaeota in Hydrothermal Sediment.</title>
        <authorList>
            <person name="Zhou Z."/>
            <person name="Liu Y."/>
            <person name="Xu W."/>
            <person name="Pan J."/>
            <person name="Luo Z.H."/>
            <person name="Li M."/>
        </authorList>
    </citation>
    <scope>NUCLEOTIDE SEQUENCE [LARGE SCALE GENOMIC DNA]</scope>
    <source>
        <strain evidence="8">SpSt-906</strain>
    </source>
</reference>
<feature type="domain" description="PhoH-like protein" evidence="7">
    <location>
        <begin position="110"/>
        <end position="313"/>
    </location>
</feature>
<dbReference type="PANTHER" id="PTHR30473:SF1">
    <property type="entry name" value="PHOH-LIKE PROTEIN"/>
    <property type="match status" value="1"/>
</dbReference>
<comment type="subcellular location">
    <subcellularLocation>
        <location evidence="1">Cytoplasm</location>
    </subcellularLocation>
</comment>
<accession>A0A7C3Z1J5</accession>
<comment type="similarity">
    <text evidence="2">Belongs to the PhoH family.</text>
</comment>
<dbReference type="InterPro" id="IPR051451">
    <property type="entry name" value="PhoH2-like"/>
</dbReference>
<evidence type="ECO:0000259" key="7">
    <source>
        <dbReference type="Pfam" id="PF02562"/>
    </source>
</evidence>
<evidence type="ECO:0000256" key="1">
    <source>
        <dbReference type="ARBA" id="ARBA00004496"/>
    </source>
</evidence>
<proteinExistence type="inferred from homology"/>
<keyword evidence="4" id="KW-0547">Nucleotide-binding</keyword>
<dbReference type="PANTHER" id="PTHR30473">
    <property type="entry name" value="PROTEIN PHOH"/>
    <property type="match status" value="1"/>
</dbReference>
<dbReference type="EMBL" id="DTMQ01000017">
    <property type="protein sequence ID" value="HGE99040.1"/>
    <property type="molecule type" value="Genomic_DNA"/>
</dbReference>
<evidence type="ECO:0000256" key="2">
    <source>
        <dbReference type="ARBA" id="ARBA00010393"/>
    </source>
</evidence>
<dbReference type="Pfam" id="PF02562">
    <property type="entry name" value="PhoH"/>
    <property type="match status" value="1"/>
</dbReference>
<sequence length="314" mass="35247">MERDLVKVSVPLKGVNPVLILGIADSNLAFISKFFSSQIIVRNDRVRIRGPRKEVEEIKVLFQNLIKRLRRGETLDQQSIKEEIERVKSESQVPSEEKGGLAIHTPKKVIYPKTEHQKEYLLAIDEYEIVIAIGPAGTGKTYLAVAKAISYLLSGKVERIILTRPAVEAGESLGYLPGDFREKVSPYLRPLYDALFDMLPIEKAKRLIDEEIVEVAPLAYMRGRTLSDAFIILDEGQNTTQTQMKMFLTRLGYNSKAIVTGDITQIDLGTKAISGLVDARTRLGKVSGVKIVYFDQSDVTRPPIVSRIIRAYEE</sequence>
<dbReference type="GO" id="GO:0005829">
    <property type="term" value="C:cytosol"/>
    <property type="evidence" value="ECO:0007669"/>
    <property type="project" value="TreeGrafter"/>
</dbReference>
<evidence type="ECO:0000313" key="8">
    <source>
        <dbReference type="EMBL" id="HGE99040.1"/>
    </source>
</evidence>
<evidence type="ECO:0000256" key="6">
    <source>
        <dbReference type="ARBA" id="ARBA00039970"/>
    </source>
</evidence>
<evidence type="ECO:0000256" key="3">
    <source>
        <dbReference type="ARBA" id="ARBA00022490"/>
    </source>
</evidence>
<dbReference type="InterPro" id="IPR003714">
    <property type="entry name" value="PhoH"/>
</dbReference>
<evidence type="ECO:0000256" key="5">
    <source>
        <dbReference type="ARBA" id="ARBA00022840"/>
    </source>
</evidence>
<keyword evidence="5" id="KW-0067">ATP-binding</keyword>
<protein>
    <recommendedName>
        <fullName evidence="6">PhoH-like protein</fullName>
    </recommendedName>
</protein>